<dbReference type="Gene3D" id="1.10.10.10">
    <property type="entry name" value="Winged helix-like DNA-binding domain superfamily/Winged helix DNA-binding domain"/>
    <property type="match status" value="1"/>
</dbReference>
<keyword evidence="3" id="KW-1185">Reference proteome</keyword>
<evidence type="ECO:0000313" key="2">
    <source>
        <dbReference type="EMBL" id="MET3612265.1"/>
    </source>
</evidence>
<name>A0ABV2IUV1_9HYPH</name>
<dbReference type="InterPro" id="IPR001845">
    <property type="entry name" value="HTH_ArsR_DNA-bd_dom"/>
</dbReference>
<dbReference type="PANTHER" id="PTHR39168">
    <property type="entry name" value="TRANSCRIPTIONAL REGULATOR-RELATED"/>
    <property type="match status" value="1"/>
</dbReference>
<dbReference type="GO" id="GO:0003677">
    <property type="term" value="F:DNA binding"/>
    <property type="evidence" value="ECO:0007669"/>
    <property type="project" value="UniProtKB-KW"/>
</dbReference>
<dbReference type="RefSeq" id="WP_354554838.1">
    <property type="nucleotide sequence ID" value="NZ_JBEPMB010000001.1"/>
</dbReference>
<gene>
    <name evidence="2" type="ORF">ABID16_000570</name>
</gene>
<dbReference type="SUPFAM" id="SSF46785">
    <property type="entry name" value="Winged helix' DNA-binding domain"/>
    <property type="match status" value="1"/>
</dbReference>
<dbReference type="InterPro" id="IPR011991">
    <property type="entry name" value="ArsR-like_HTH"/>
</dbReference>
<feature type="domain" description="HTH arsR-type" evidence="1">
    <location>
        <begin position="2"/>
        <end position="97"/>
    </location>
</feature>
<dbReference type="NCBIfam" id="NF033788">
    <property type="entry name" value="HTH_metalloreg"/>
    <property type="match status" value="1"/>
</dbReference>
<dbReference type="InterPro" id="IPR036390">
    <property type="entry name" value="WH_DNA-bd_sf"/>
</dbReference>
<accession>A0ABV2IUV1</accession>
<evidence type="ECO:0000259" key="1">
    <source>
        <dbReference type="PROSITE" id="PS50987"/>
    </source>
</evidence>
<keyword evidence="2" id="KW-0238">DNA-binding</keyword>
<dbReference type="SMART" id="SM00418">
    <property type="entry name" value="HTH_ARSR"/>
    <property type="match status" value="1"/>
</dbReference>
<sequence length="254" mass="27177">MSNFVSGTRIAEIGAVIGDVSRATILLTLMDGRAFSAGELAAEAGVTPQTASAHLAKLSEAGLIAVHQQGRHRYFKLASGDVAELIEVLSALIAAGPKRSRPTGPKDAAMRLARTCYDHLAGHLAVRVAESMEARGFIALSQDGASLSADGRRYVCDFGVDLEMHSMGRRALCRACLDWSERRFHIGGALGAGLLDRFIELGWLRRASSGRALTITRAGEAGFAREFGYRAGEADPMHRVAADTRRQPTVMAIE</sequence>
<comment type="caution">
    <text evidence="2">The sequence shown here is derived from an EMBL/GenBank/DDBJ whole genome shotgun (WGS) entry which is preliminary data.</text>
</comment>
<dbReference type="Proteomes" id="UP001549047">
    <property type="component" value="Unassembled WGS sequence"/>
</dbReference>
<organism evidence="2 3">
    <name type="scientific">Rhizobium aquaticum</name>
    <dbReference type="NCBI Taxonomy" id="1549636"/>
    <lineage>
        <taxon>Bacteria</taxon>
        <taxon>Pseudomonadati</taxon>
        <taxon>Pseudomonadota</taxon>
        <taxon>Alphaproteobacteria</taxon>
        <taxon>Hyphomicrobiales</taxon>
        <taxon>Rhizobiaceae</taxon>
        <taxon>Rhizobium/Agrobacterium group</taxon>
        <taxon>Rhizobium</taxon>
    </lineage>
</organism>
<dbReference type="Pfam" id="PF12840">
    <property type="entry name" value="HTH_20"/>
    <property type="match status" value="1"/>
</dbReference>
<evidence type="ECO:0000313" key="3">
    <source>
        <dbReference type="Proteomes" id="UP001549047"/>
    </source>
</evidence>
<dbReference type="PANTHER" id="PTHR39168:SF1">
    <property type="entry name" value="TRANSCRIPTIONAL REGULATORY PROTEIN"/>
    <property type="match status" value="1"/>
</dbReference>
<dbReference type="PROSITE" id="PS50987">
    <property type="entry name" value="HTH_ARSR_2"/>
    <property type="match status" value="1"/>
</dbReference>
<dbReference type="CDD" id="cd00090">
    <property type="entry name" value="HTH_ARSR"/>
    <property type="match status" value="1"/>
</dbReference>
<reference evidence="2 3" key="1">
    <citation type="submission" date="2024-06" db="EMBL/GenBank/DDBJ databases">
        <title>Genomic Encyclopedia of Type Strains, Phase IV (KMG-IV): sequencing the most valuable type-strain genomes for metagenomic binning, comparative biology and taxonomic classification.</title>
        <authorList>
            <person name="Goeker M."/>
        </authorList>
    </citation>
    <scope>NUCLEOTIDE SEQUENCE [LARGE SCALE GENOMIC DNA]</scope>
    <source>
        <strain evidence="2 3">DSM 29780</strain>
    </source>
</reference>
<dbReference type="EMBL" id="JBEPMB010000001">
    <property type="protein sequence ID" value="MET3612265.1"/>
    <property type="molecule type" value="Genomic_DNA"/>
</dbReference>
<dbReference type="InterPro" id="IPR036388">
    <property type="entry name" value="WH-like_DNA-bd_sf"/>
</dbReference>
<protein>
    <submittedName>
        <fullName evidence="2">DNA-binding transcriptional ArsR family regulator</fullName>
    </submittedName>
</protein>
<proteinExistence type="predicted"/>
<dbReference type="InterPro" id="IPR052543">
    <property type="entry name" value="HTH_Metal-responsive_Reg"/>
</dbReference>